<organism evidence="2 3">
    <name type="scientific">Rhodocytophaga rosea</name>
    <dbReference type="NCBI Taxonomy" id="2704465"/>
    <lineage>
        <taxon>Bacteria</taxon>
        <taxon>Pseudomonadati</taxon>
        <taxon>Bacteroidota</taxon>
        <taxon>Cytophagia</taxon>
        <taxon>Cytophagales</taxon>
        <taxon>Rhodocytophagaceae</taxon>
        <taxon>Rhodocytophaga</taxon>
    </lineage>
</organism>
<dbReference type="AlphaFoldDB" id="A0A6C0GMF4"/>
<keyword evidence="1" id="KW-0732">Signal</keyword>
<dbReference type="KEGG" id="rhoz:GXP67_20220"/>
<gene>
    <name evidence="2" type="ORF">GXP67_20220</name>
</gene>
<protein>
    <submittedName>
        <fullName evidence="2">Uncharacterized protein</fullName>
    </submittedName>
</protein>
<evidence type="ECO:0000313" key="3">
    <source>
        <dbReference type="Proteomes" id="UP000480178"/>
    </source>
</evidence>
<evidence type="ECO:0000256" key="1">
    <source>
        <dbReference type="SAM" id="SignalP"/>
    </source>
</evidence>
<proteinExistence type="predicted"/>
<dbReference type="Proteomes" id="UP000480178">
    <property type="component" value="Chromosome"/>
</dbReference>
<feature type="signal peptide" evidence="1">
    <location>
        <begin position="1"/>
        <end position="24"/>
    </location>
</feature>
<reference evidence="2 3" key="1">
    <citation type="submission" date="2020-01" db="EMBL/GenBank/DDBJ databases">
        <authorList>
            <person name="Kim M.K."/>
        </authorList>
    </citation>
    <scope>NUCLEOTIDE SEQUENCE [LARGE SCALE GENOMIC DNA]</scope>
    <source>
        <strain evidence="2 3">172606-1</strain>
    </source>
</reference>
<dbReference type="RefSeq" id="WP_162444813.1">
    <property type="nucleotide sequence ID" value="NZ_CP048222.1"/>
</dbReference>
<dbReference type="EMBL" id="CP048222">
    <property type="protein sequence ID" value="QHT68810.1"/>
    <property type="molecule type" value="Genomic_DNA"/>
</dbReference>
<name>A0A6C0GMF4_9BACT</name>
<evidence type="ECO:0000313" key="2">
    <source>
        <dbReference type="EMBL" id="QHT68810.1"/>
    </source>
</evidence>
<feature type="chain" id="PRO_5025533097" evidence="1">
    <location>
        <begin position="25"/>
        <end position="128"/>
    </location>
</feature>
<accession>A0A6C0GMF4</accession>
<keyword evidence="3" id="KW-1185">Reference proteome</keyword>
<sequence length="128" mass="14051">MKTLSALFFFCFLSVVLFATNAQAQTVSEDYFVGTWNVTAFGLPQGDTNMIIQLDKKDGKLSGGIIDPATNKIGTPFTKINVAANKLTAYFIAQEQGMEVYLSLEKKDDTNVKGSIMDMFNMEGTKAK</sequence>